<evidence type="ECO:0000313" key="3">
    <source>
        <dbReference type="EMBL" id="EQC30825.1"/>
    </source>
</evidence>
<keyword evidence="1" id="KW-0812">Transmembrane</keyword>
<dbReference type="OMA" id="VWAWILI"/>
<dbReference type="VEuPathDB" id="FungiDB:SDRG_11585"/>
<feature type="chain" id="PRO_5004583145" description="Dolichol phosphate-mannose biosynthesis regulatory protein" evidence="2">
    <location>
        <begin position="22"/>
        <end position="112"/>
    </location>
</feature>
<dbReference type="EMBL" id="JH767173">
    <property type="protein sequence ID" value="EQC30825.1"/>
    <property type="molecule type" value="Genomic_DNA"/>
</dbReference>
<keyword evidence="1" id="KW-0472">Membrane</keyword>
<evidence type="ECO:0000256" key="2">
    <source>
        <dbReference type="SAM" id="SignalP"/>
    </source>
</evidence>
<dbReference type="GeneID" id="19952312"/>
<dbReference type="OrthoDB" id="10392136at2759"/>
<dbReference type="AlphaFoldDB" id="T0QBB4"/>
<organism evidence="3 4">
    <name type="scientific">Saprolegnia diclina (strain VS20)</name>
    <dbReference type="NCBI Taxonomy" id="1156394"/>
    <lineage>
        <taxon>Eukaryota</taxon>
        <taxon>Sar</taxon>
        <taxon>Stramenopiles</taxon>
        <taxon>Oomycota</taxon>
        <taxon>Saprolegniomycetes</taxon>
        <taxon>Saprolegniales</taxon>
        <taxon>Saprolegniaceae</taxon>
        <taxon>Saprolegnia</taxon>
    </lineage>
</organism>
<keyword evidence="4" id="KW-1185">Reference proteome</keyword>
<feature type="signal peptide" evidence="2">
    <location>
        <begin position="1"/>
        <end position="21"/>
    </location>
</feature>
<feature type="transmembrane region" description="Helical" evidence="1">
    <location>
        <begin position="42"/>
        <end position="61"/>
    </location>
</feature>
<proteinExistence type="predicted"/>
<protein>
    <recommendedName>
        <fullName evidence="5">Dolichol phosphate-mannose biosynthesis regulatory protein</fullName>
    </recommendedName>
</protein>
<accession>T0QBB4</accession>
<keyword evidence="1" id="KW-1133">Transmembrane helix</keyword>
<reference evidence="3 4" key="1">
    <citation type="submission" date="2012-04" db="EMBL/GenBank/DDBJ databases">
        <title>The Genome Sequence of Saprolegnia declina VS20.</title>
        <authorList>
            <consortium name="The Broad Institute Genome Sequencing Platform"/>
            <person name="Russ C."/>
            <person name="Nusbaum C."/>
            <person name="Tyler B."/>
            <person name="van West P."/>
            <person name="Dieguez-Uribeondo J."/>
            <person name="de Bruijn I."/>
            <person name="Tripathy S."/>
            <person name="Jiang R."/>
            <person name="Young S.K."/>
            <person name="Zeng Q."/>
            <person name="Gargeya S."/>
            <person name="Fitzgerald M."/>
            <person name="Haas B."/>
            <person name="Abouelleil A."/>
            <person name="Alvarado L."/>
            <person name="Arachchi H.M."/>
            <person name="Berlin A."/>
            <person name="Chapman S.B."/>
            <person name="Goldberg J."/>
            <person name="Griggs A."/>
            <person name="Gujja S."/>
            <person name="Hansen M."/>
            <person name="Howarth C."/>
            <person name="Imamovic A."/>
            <person name="Larimer J."/>
            <person name="McCowen C."/>
            <person name="Montmayeur A."/>
            <person name="Murphy C."/>
            <person name="Neiman D."/>
            <person name="Pearson M."/>
            <person name="Priest M."/>
            <person name="Roberts A."/>
            <person name="Saif S."/>
            <person name="Shea T."/>
            <person name="Sisk P."/>
            <person name="Sykes S."/>
            <person name="Wortman J."/>
            <person name="Nusbaum C."/>
            <person name="Birren B."/>
        </authorList>
    </citation>
    <scope>NUCLEOTIDE SEQUENCE [LARGE SCALE GENOMIC DNA]</scope>
    <source>
        <strain evidence="3 4">VS20</strain>
    </source>
</reference>
<evidence type="ECO:0008006" key="5">
    <source>
        <dbReference type="Google" id="ProtNLM"/>
    </source>
</evidence>
<sequence>MTATWCLRMMVLSALVAVAAADNRYEADGTPSMQLVVLGLPVWAWILIGCVLLAGAGYGLYRHLEKKMAAEDAALPIVYIEAKTTKASPAIVLTDAASVALAQPAPPPHVVV</sequence>
<dbReference type="InParanoid" id="T0QBB4"/>
<dbReference type="RefSeq" id="XP_008615849.1">
    <property type="nucleotide sequence ID" value="XM_008617627.1"/>
</dbReference>
<gene>
    <name evidence="3" type="ORF">SDRG_11585</name>
</gene>
<name>T0QBB4_SAPDV</name>
<keyword evidence="2" id="KW-0732">Signal</keyword>
<evidence type="ECO:0000313" key="4">
    <source>
        <dbReference type="Proteomes" id="UP000030762"/>
    </source>
</evidence>
<dbReference type="Proteomes" id="UP000030762">
    <property type="component" value="Unassembled WGS sequence"/>
</dbReference>
<evidence type="ECO:0000256" key="1">
    <source>
        <dbReference type="SAM" id="Phobius"/>
    </source>
</evidence>